<name>A0ABY2GYH2_9HYPO</name>
<feature type="compositionally biased region" description="Polar residues" evidence="1">
    <location>
        <begin position="333"/>
        <end position="348"/>
    </location>
</feature>
<dbReference type="Proteomes" id="UP001642720">
    <property type="component" value="Unassembled WGS sequence"/>
</dbReference>
<protein>
    <submittedName>
        <fullName evidence="2">Uncharacterized protein</fullName>
    </submittedName>
</protein>
<evidence type="ECO:0000313" key="3">
    <source>
        <dbReference type="Proteomes" id="UP001642720"/>
    </source>
</evidence>
<feature type="region of interest" description="Disordered" evidence="1">
    <location>
        <begin position="324"/>
        <end position="437"/>
    </location>
</feature>
<keyword evidence="3" id="KW-1185">Reference proteome</keyword>
<evidence type="ECO:0000313" key="2">
    <source>
        <dbReference type="EMBL" id="TFB00250.1"/>
    </source>
</evidence>
<feature type="region of interest" description="Disordered" evidence="1">
    <location>
        <begin position="263"/>
        <end position="303"/>
    </location>
</feature>
<gene>
    <name evidence="2" type="ORF">CCMA1212_007741</name>
</gene>
<comment type="caution">
    <text evidence="2">The sequence shown here is derived from an EMBL/GenBank/DDBJ whole genome shotgun (WGS) entry which is preliminary data.</text>
</comment>
<accession>A0ABY2GYH2</accession>
<sequence length="437" mass="47630">MVLLGSLPRSRSLESLRKDLFHTITHTTEGVYFAPGCTLLGSKEADKEVLAALCPHEEFKATDKGIAHLTKLFVQCNKWLPVLEKRDSKTYWAVVAFTTSQMQGITMSPEMARALTMSLLKARQLWILRQENPDAAKSNVKTHLAAGIQRLLECFEQRAKKPAEACGDDEEWKLTDKEIEDACKSRMGPGKRMSKNRIALSFKSPHPLVPIGQLSSTPQLEHSPLNPLGMLDSSVEKITPAEAVQALLSHQIRDLLRDEVPVEQQPAATRVPHSSSLARVAREDDAQSSASKSSSLMNRMTPSALKTKFKSTWMKSPVYRKDVGKTSADAVNRAQTADTSPTPKNTGKPNADAANRAQTAEAPPTPKVKANASANSSSTKKRIMNELPSNAAKKQVVAKGTARSVSMPVSNTSSLAPTQQAQISRSGSLQMKKGSKK</sequence>
<dbReference type="GeneID" id="300579353"/>
<dbReference type="RefSeq" id="XP_073556451.1">
    <property type="nucleotide sequence ID" value="XM_073704903.1"/>
</dbReference>
<reference evidence="2 3" key="1">
    <citation type="submission" date="2018-01" db="EMBL/GenBank/DDBJ databases">
        <title>Genome characterization of the sugarcane-associated fungus Trichoderma ghanense CCMA-1212 and their application in lignocelulose bioconversion.</title>
        <authorList>
            <person name="Steindorff A.S."/>
            <person name="Mendes T.D."/>
            <person name="Vilela E.S.D."/>
            <person name="Rodrigues D.S."/>
            <person name="Formighieri E.F."/>
            <person name="Melo I.S."/>
            <person name="Favaro L.C.L."/>
        </authorList>
    </citation>
    <scope>NUCLEOTIDE SEQUENCE [LARGE SCALE GENOMIC DNA]</scope>
    <source>
        <strain evidence="2 3">CCMA-1212</strain>
    </source>
</reference>
<feature type="compositionally biased region" description="Polar residues" evidence="1">
    <location>
        <begin position="403"/>
        <end position="429"/>
    </location>
</feature>
<dbReference type="EMBL" id="PPTA01000011">
    <property type="protein sequence ID" value="TFB00250.1"/>
    <property type="molecule type" value="Genomic_DNA"/>
</dbReference>
<organism evidence="2 3">
    <name type="scientific">Trichoderma ghanense</name>
    <dbReference type="NCBI Taxonomy" id="65468"/>
    <lineage>
        <taxon>Eukaryota</taxon>
        <taxon>Fungi</taxon>
        <taxon>Dikarya</taxon>
        <taxon>Ascomycota</taxon>
        <taxon>Pezizomycotina</taxon>
        <taxon>Sordariomycetes</taxon>
        <taxon>Hypocreomycetidae</taxon>
        <taxon>Hypocreales</taxon>
        <taxon>Hypocreaceae</taxon>
        <taxon>Trichoderma</taxon>
    </lineage>
</organism>
<proteinExistence type="predicted"/>
<evidence type="ECO:0000256" key="1">
    <source>
        <dbReference type="SAM" id="MobiDB-lite"/>
    </source>
</evidence>